<feature type="chain" id="PRO_5043486357" evidence="2">
    <location>
        <begin position="19"/>
        <end position="141"/>
    </location>
</feature>
<dbReference type="AlphaFoldDB" id="A0AAW1JZB3"/>
<keyword evidence="2" id="KW-0732">Signal</keyword>
<organism evidence="3 4">
    <name type="scientific">Popillia japonica</name>
    <name type="common">Japanese beetle</name>
    <dbReference type="NCBI Taxonomy" id="7064"/>
    <lineage>
        <taxon>Eukaryota</taxon>
        <taxon>Metazoa</taxon>
        <taxon>Ecdysozoa</taxon>
        <taxon>Arthropoda</taxon>
        <taxon>Hexapoda</taxon>
        <taxon>Insecta</taxon>
        <taxon>Pterygota</taxon>
        <taxon>Neoptera</taxon>
        <taxon>Endopterygota</taxon>
        <taxon>Coleoptera</taxon>
        <taxon>Polyphaga</taxon>
        <taxon>Scarabaeiformia</taxon>
        <taxon>Scarabaeidae</taxon>
        <taxon>Rutelinae</taxon>
        <taxon>Popillia</taxon>
    </lineage>
</organism>
<gene>
    <name evidence="3" type="ORF">QE152_g26413</name>
</gene>
<evidence type="ECO:0000313" key="4">
    <source>
        <dbReference type="Proteomes" id="UP001458880"/>
    </source>
</evidence>
<feature type="region of interest" description="Disordered" evidence="1">
    <location>
        <begin position="48"/>
        <end position="87"/>
    </location>
</feature>
<sequence length="141" mass="16205">MFYRSVLCLSIVFYLVKSHPSVNQEDSYLQQPAQNKIRNLERRDLAKFSVKRQDDNSTSDGASLKDLEDSFGGTSHSKDVKQDAPTTPRTGFYYLLDWNSFLELDNQESGAERRRVSLQFRPKAVLNLFSFEGEMQLIQSA</sequence>
<proteinExistence type="predicted"/>
<comment type="caution">
    <text evidence="3">The sequence shown here is derived from an EMBL/GenBank/DDBJ whole genome shotgun (WGS) entry which is preliminary data.</text>
</comment>
<keyword evidence="4" id="KW-1185">Reference proteome</keyword>
<feature type="signal peptide" evidence="2">
    <location>
        <begin position="1"/>
        <end position="18"/>
    </location>
</feature>
<accession>A0AAW1JZB3</accession>
<evidence type="ECO:0000313" key="3">
    <source>
        <dbReference type="EMBL" id="KAK9709794.1"/>
    </source>
</evidence>
<name>A0AAW1JZB3_POPJA</name>
<protein>
    <submittedName>
        <fullName evidence="3">Uncharacterized protein</fullName>
    </submittedName>
</protein>
<evidence type="ECO:0000256" key="2">
    <source>
        <dbReference type="SAM" id="SignalP"/>
    </source>
</evidence>
<dbReference type="Proteomes" id="UP001458880">
    <property type="component" value="Unassembled WGS sequence"/>
</dbReference>
<evidence type="ECO:0000256" key="1">
    <source>
        <dbReference type="SAM" id="MobiDB-lite"/>
    </source>
</evidence>
<reference evidence="3 4" key="1">
    <citation type="journal article" date="2024" name="BMC Genomics">
        <title>De novo assembly and annotation of Popillia japonica's genome with initial clues to its potential as an invasive pest.</title>
        <authorList>
            <person name="Cucini C."/>
            <person name="Boschi S."/>
            <person name="Funari R."/>
            <person name="Cardaioli E."/>
            <person name="Iannotti N."/>
            <person name="Marturano G."/>
            <person name="Paoli F."/>
            <person name="Bruttini M."/>
            <person name="Carapelli A."/>
            <person name="Frati F."/>
            <person name="Nardi F."/>
        </authorList>
    </citation>
    <scope>NUCLEOTIDE SEQUENCE [LARGE SCALE GENOMIC DNA]</scope>
    <source>
        <strain evidence="3">DMR45628</strain>
    </source>
</reference>
<dbReference type="EMBL" id="JASPKY010000302">
    <property type="protein sequence ID" value="KAK9709794.1"/>
    <property type="molecule type" value="Genomic_DNA"/>
</dbReference>